<organism evidence="1 2">
    <name type="scientific">Scyliorhinus torazame</name>
    <name type="common">Cloudy catshark</name>
    <name type="synonym">Catulus torazame</name>
    <dbReference type="NCBI Taxonomy" id="75743"/>
    <lineage>
        <taxon>Eukaryota</taxon>
        <taxon>Metazoa</taxon>
        <taxon>Chordata</taxon>
        <taxon>Craniata</taxon>
        <taxon>Vertebrata</taxon>
        <taxon>Chondrichthyes</taxon>
        <taxon>Elasmobranchii</taxon>
        <taxon>Galeomorphii</taxon>
        <taxon>Galeoidea</taxon>
        <taxon>Carcharhiniformes</taxon>
        <taxon>Scyliorhinidae</taxon>
        <taxon>Scyliorhinus</taxon>
    </lineage>
</organism>
<gene>
    <name evidence="1" type="ORF">scyTo_0000590</name>
</gene>
<evidence type="ECO:0000313" key="1">
    <source>
        <dbReference type="EMBL" id="GCB66415.1"/>
    </source>
</evidence>
<comment type="caution">
    <text evidence="1">The sequence shown here is derived from an EMBL/GenBank/DDBJ whole genome shotgun (WGS) entry which is preliminary data.</text>
</comment>
<sequence length="313" mass="35088">MVNLTSLHLPAYFYGQGLFVALEREILDGSGLATRKRRQRGIVELTVGGYGAGVSTVNALDIAEISEEIEVMKGQMRAAVKDIYQDAETATDLSQQVNQLVWRELKQLQPYQITINELIDRQSAISKEVYSVQSCNMYATYLLQSLQVNLLQLTAHRVPDWVSNDQLMAWVKTAHQAPEHLSELTLASHVPFANDNHTLLVGMMLHISRVGANSTHELLQVNNLGHYGNGVLVKLKDAPEHAIQRAGGIFSIDLQSITIGRHELTPYRDVSIVEADDLERTDDDQQIHRYVQKGLPCILHLRACWEGLKKEAM</sequence>
<proteinExistence type="predicted"/>
<reference evidence="1 2" key="1">
    <citation type="journal article" date="2018" name="Nat. Ecol. Evol.">
        <title>Shark genomes provide insights into elasmobranch evolution and the origin of vertebrates.</title>
        <authorList>
            <person name="Hara Y"/>
            <person name="Yamaguchi K"/>
            <person name="Onimaru K"/>
            <person name="Kadota M"/>
            <person name="Koyanagi M"/>
            <person name="Keeley SD"/>
            <person name="Tatsumi K"/>
            <person name="Tanaka K"/>
            <person name="Motone F"/>
            <person name="Kageyama Y"/>
            <person name="Nozu R"/>
            <person name="Adachi N"/>
            <person name="Nishimura O"/>
            <person name="Nakagawa R"/>
            <person name="Tanegashima C"/>
            <person name="Kiyatake I"/>
            <person name="Matsumoto R"/>
            <person name="Murakumo K"/>
            <person name="Nishida K"/>
            <person name="Terakita A"/>
            <person name="Kuratani S"/>
            <person name="Sato K"/>
            <person name="Hyodo S Kuraku.S."/>
        </authorList>
    </citation>
    <scope>NUCLEOTIDE SEQUENCE [LARGE SCALE GENOMIC DNA]</scope>
</reference>
<dbReference type="OMA" id="AYTINCL"/>
<name>A0A401NZX2_SCYTO</name>
<accession>A0A401NZX2</accession>
<protein>
    <submittedName>
        <fullName evidence="1">Uncharacterized protein</fullName>
    </submittedName>
</protein>
<evidence type="ECO:0000313" key="2">
    <source>
        <dbReference type="Proteomes" id="UP000288216"/>
    </source>
</evidence>
<keyword evidence="2" id="KW-1185">Reference proteome</keyword>
<dbReference type="EMBL" id="BFAA01000109">
    <property type="protein sequence ID" value="GCB66415.1"/>
    <property type="molecule type" value="Genomic_DNA"/>
</dbReference>
<dbReference type="Proteomes" id="UP000288216">
    <property type="component" value="Unassembled WGS sequence"/>
</dbReference>
<dbReference type="AlphaFoldDB" id="A0A401NZX2"/>